<name>A0A562R595_9BURK</name>
<evidence type="ECO:0000256" key="1">
    <source>
        <dbReference type="ARBA" id="ARBA00006337"/>
    </source>
</evidence>
<dbReference type="Pfam" id="PF03471">
    <property type="entry name" value="CorC_HlyC"/>
    <property type="match status" value="1"/>
</dbReference>
<protein>
    <recommendedName>
        <fullName evidence="8">Magnesium and cobalt efflux protein CorC</fullName>
    </recommendedName>
</protein>
<evidence type="ECO:0000256" key="5">
    <source>
        <dbReference type="ARBA" id="ARBA00023122"/>
    </source>
</evidence>
<evidence type="ECO:0000256" key="7">
    <source>
        <dbReference type="ARBA" id="ARBA00037273"/>
    </source>
</evidence>
<dbReference type="SMART" id="SM00116">
    <property type="entry name" value="CBS"/>
    <property type="match status" value="2"/>
</dbReference>
<gene>
    <name evidence="11" type="ORF">IP91_03001</name>
</gene>
<dbReference type="AlphaFoldDB" id="A0A562R595"/>
<dbReference type="SUPFAM" id="SSF56176">
    <property type="entry name" value="FAD-binding/transporter-associated domain-like"/>
    <property type="match status" value="1"/>
</dbReference>
<dbReference type="Proteomes" id="UP000318431">
    <property type="component" value="Unassembled WGS sequence"/>
</dbReference>
<keyword evidence="3" id="KW-0677">Repeat</keyword>
<dbReference type="InterPro" id="IPR036318">
    <property type="entry name" value="FAD-bd_PCMH-like_sf"/>
</dbReference>
<evidence type="ECO:0000256" key="9">
    <source>
        <dbReference type="PROSITE-ProRule" id="PRU00703"/>
    </source>
</evidence>
<comment type="function">
    <text evidence="7">Plays a role in the transport of magnesium and cobalt ions.</text>
</comment>
<dbReference type="GO" id="GO:0005886">
    <property type="term" value="C:plasma membrane"/>
    <property type="evidence" value="ECO:0007669"/>
    <property type="project" value="TreeGrafter"/>
</dbReference>
<evidence type="ECO:0000256" key="6">
    <source>
        <dbReference type="ARBA" id="ARBA00023285"/>
    </source>
</evidence>
<dbReference type="OrthoDB" id="9798188at2"/>
<dbReference type="GO" id="GO:0050660">
    <property type="term" value="F:flavin adenine dinucleotide binding"/>
    <property type="evidence" value="ECO:0007669"/>
    <property type="project" value="InterPro"/>
</dbReference>
<evidence type="ECO:0000259" key="10">
    <source>
        <dbReference type="PROSITE" id="PS51371"/>
    </source>
</evidence>
<keyword evidence="6" id="KW-0170">Cobalt</keyword>
<comment type="similarity">
    <text evidence="1">Belongs to the UPF0053 family.</text>
</comment>
<reference evidence="11 12" key="1">
    <citation type="journal article" date="2015" name="Stand. Genomic Sci.">
        <title>Genomic Encyclopedia of Bacterial and Archaeal Type Strains, Phase III: the genomes of soil and plant-associated and newly described type strains.</title>
        <authorList>
            <person name="Whitman W.B."/>
            <person name="Woyke T."/>
            <person name="Klenk H.P."/>
            <person name="Zhou Y."/>
            <person name="Lilburn T.G."/>
            <person name="Beck B.J."/>
            <person name="De Vos P."/>
            <person name="Vandamme P."/>
            <person name="Eisen J.A."/>
            <person name="Garrity G."/>
            <person name="Hugenholtz P."/>
            <person name="Kyrpides N.C."/>
        </authorList>
    </citation>
    <scope>NUCLEOTIDE SEQUENCE [LARGE SCALE GENOMIC DNA]</scope>
    <source>
        <strain evidence="11 12">CGMCC 1.10822</strain>
    </source>
</reference>
<dbReference type="InterPro" id="IPR000644">
    <property type="entry name" value="CBS_dom"/>
</dbReference>
<accession>A0A562R595</accession>
<dbReference type="EMBL" id="VLLB01000005">
    <property type="protein sequence ID" value="TWI64235.1"/>
    <property type="molecule type" value="Genomic_DNA"/>
</dbReference>
<dbReference type="Gene3D" id="3.10.580.10">
    <property type="entry name" value="CBS-domain"/>
    <property type="match status" value="1"/>
</dbReference>
<feature type="domain" description="CBS" evidence="10">
    <location>
        <begin position="72"/>
        <end position="132"/>
    </location>
</feature>
<dbReference type="CDD" id="cd04590">
    <property type="entry name" value="CBS_pair_CorC_HlyC_assoc"/>
    <property type="match status" value="1"/>
</dbReference>
<dbReference type="InterPro" id="IPR005170">
    <property type="entry name" value="Transptr-assoc_dom"/>
</dbReference>
<dbReference type="InterPro" id="IPR016169">
    <property type="entry name" value="FAD-bd_PCMH_sub2"/>
</dbReference>
<feature type="domain" description="CBS" evidence="10">
    <location>
        <begin position="135"/>
        <end position="192"/>
    </location>
</feature>
<dbReference type="SUPFAM" id="SSF54631">
    <property type="entry name" value="CBS-domain pair"/>
    <property type="match status" value="1"/>
</dbReference>
<keyword evidence="2" id="KW-0813">Transport</keyword>
<evidence type="ECO:0000313" key="12">
    <source>
        <dbReference type="Proteomes" id="UP000318431"/>
    </source>
</evidence>
<keyword evidence="5 9" id="KW-0129">CBS domain</keyword>
<dbReference type="Gene3D" id="3.30.465.10">
    <property type="match status" value="1"/>
</dbReference>
<dbReference type="Pfam" id="PF21917">
    <property type="entry name" value="NMB0537_N"/>
    <property type="match status" value="1"/>
</dbReference>
<evidence type="ECO:0000256" key="4">
    <source>
        <dbReference type="ARBA" id="ARBA00022842"/>
    </source>
</evidence>
<evidence type="ECO:0000256" key="3">
    <source>
        <dbReference type="ARBA" id="ARBA00022737"/>
    </source>
</evidence>
<proteinExistence type="inferred from homology"/>
<dbReference type="PANTHER" id="PTHR22777">
    <property type="entry name" value="HEMOLYSIN-RELATED"/>
    <property type="match status" value="1"/>
</dbReference>
<dbReference type="InterPro" id="IPR046342">
    <property type="entry name" value="CBS_dom_sf"/>
</dbReference>
<evidence type="ECO:0000256" key="2">
    <source>
        <dbReference type="ARBA" id="ARBA00022448"/>
    </source>
</evidence>
<organism evidence="11 12">
    <name type="scientific">Pseudoduganella lurida</name>
    <dbReference type="NCBI Taxonomy" id="1036180"/>
    <lineage>
        <taxon>Bacteria</taxon>
        <taxon>Pseudomonadati</taxon>
        <taxon>Pseudomonadota</taxon>
        <taxon>Betaproteobacteria</taxon>
        <taxon>Burkholderiales</taxon>
        <taxon>Oxalobacteraceae</taxon>
        <taxon>Telluria group</taxon>
        <taxon>Pseudoduganella</taxon>
    </lineage>
</organism>
<dbReference type="PROSITE" id="PS51371">
    <property type="entry name" value="CBS"/>
    <property type="match status" value="2"/>
</dbReference>
<keyword evidence="12" id="KW-1185">Reference proteome</keyword>
<dbReference type="InterPro" id="IPR044751">
    <property type="entry name" value="Ion_transp-like_CBS"/>
</dbReference>
<comment type="caution">
    <text evidence="11">The sequence shown here is derived from an EMBL/GenBank/DDBJ whole genome shotgun (WGS) entry which is preliminary data.</text>
</comment>
<sequence length="292" mass="33278">MQEHSTSVRNDAKPHRSLLERLTALISPEPENRSELLEVLHEAHERNLIDADALSMIEGVFQVSDLSARDIMVPRSQMDVIDISKPIEDWLPLVLETAHSRFPAVEGERDKVVGIVLAKDLLRYYAEEAFDVRSMLRPAIFIPESKRLNVLLRDFRANHNHMAIVVDEYSGVAGLITIEDVLEQIVGDIEDEYDFDEEEDNILSIKEGQLGPRWRIKALTEISQFNEELDADLPDDDVDTIGGYVSKHLARMPHKGDTFDIDNLRFEVLRADARQIHVLTVEKLPPAIDEQD</sequence>
<dbReference type="PANTHER" id="PTHR22777:SF27">
    <property type="entry name" value="MAGNESIUM AND COBALT EFFLUX PROTEIN CORC"/>
    <property type="match status" value="1"/>
</dbReference>
<dbReference type="RefSeq" id="WP_145649905.1">
    <property type="nucleotide sequence ID" value="NZ_VLLB01000005.1"/>
</dbReference>
<evidence type="ECO:0000313" key="11">
    <source>
        <dbReference type="EMBL" id="TWI64235.1"/>
    </source>
</evidence>
<dbReference type="SMART" id="SM01091">
    <property type="entry name" value="CorC_HlyC"/>
    <property type="match status" value="1"/>
</dbReference>
<evidence type="ECO:0000256" key="8">
    <source>
        <dbReference type="ARBA" id="ARBA00040729"/>
    </source>
</evidence>
<keyword evidence="4" id="KW-0460">Magnesium</keyword>
<dbReference type="Pfam" id="PF00571">
    <property type="entry name" value="CBS"/>
    <property type="match status" value="2"/>
</dbReference>
<dbReference type="InterPro" id="IPR054115">
    <property type="entry name" value="CorC_N"/>
</dbReference>
<dbReference type="FunFam" id="3.10.580.10:FF:000002">
    <property type="entry name" value="Magnesium/cobalt efflux protein CorC"/>
    <property type="match status" value="1"/>
</dbReference>